<dbReference type="InterPro" id="IPR019282">
    <property type="entry name" value="Glycoamylase-like_cons_dom"/>
</dbReference>
<evidence type="ECO:0000259" key="3">
    <source>
        <dbReference type="Pfam" id="PF11329"/>
    </source>
</evidence>
<feature type="domain" description="DUF3131" evidence="3">
    <location>
        <begin position="55"/>
        <end position="132"/>
    </location>
</feature>
<feature type="domain" description="Glycoamylase-like" evidence="2">
    <location>
        <begin position="288"/>
        <end position="476"/>
    </location>
</feature>
<evidence type="ECO:0000313" key="5">
    <source>
        <dbReference type="Proteomes" id="UP000281955"/>
    </source>
</evidence>
<accession>A0A420XSS9</accession>
<dbReference type="InterPro" id="IPR021478">
    <property type="entry name" value="DUF3131"/>
</dbReference>
<dbReference type="InParanoid" id="A0A420XSS9"/>
<proteinExistence type="predicted"/>
<gene>
    <name evidence="4" type="ORF">CLV35_1573</name>
</gene>
<dbReference type="Gene3D" id="1.50.10.140">
    <property type="match status" value="1"/>
</dbReference>
<feature type="signal peptide" evidence="1">
    <location>
        <begin position="1"/>
        <end position="45"/>
    </location>
</feature>
<keyword evidence="5" id="KW-1185">Reference proteome</keyword>
<organism evidence="4 5">
    <name type="scientific">Motilibacter peucedani</name>
    <dbReference type="NCBI Taxonomy" id="598650"/>
    <lineage>
        <taxon>Bacteria</taxon>
        <taxon>Bacillati</taxon>
        <taxon>Actinomycetota</taxon>
        <taxon>Actinomycetes</taxon>
        <taxon>Motilibacterales</taxon>
        <taxon>Motilibacteraceae</taxon>
        <taxon>Motilibacter</taxon>
    </lineage>
</organism>
<dbReference type="Pfam" id="PF10091">
    <property type="entry name" value="Glycoamylase"/>
    <property type="match status" value="1"/>
</dbReference>
<reference evidence="4 5" key="1">
    <citation type="submission" date="2018-10" db="EMBL/GenBank/DDBJ databases">
        <title>Genomic Encyclopedia of Archaeal and Bacterial Type Strains, Phase II (KMG-II): from individual species to whole genera.</title>
        <authorList>
            <person name="Goeker M."/>
        </authorList>
    </citation>
    <scope>NUCLEOTIDE SEQUENCE [LARGE SCALE GENOMIC DNA]</scope>
    <source>
        <strain evidence="4 5">RP-AC37</strain>
    </source>
</reference>
<dbReference type="EMBL" id="RBWV01000010">
    <property type="protein sequence ID" value="RKS77871.1"/>
    <property type="molecule type" value="Genomic_DNA"/>
</dbReference>
<dbReference type="AlphaFoldDB" id="A0A420XSS9"/>
<keyword evidence="1" id="KW-0732">Signal</keyword>
<name>A0A420XSS9_9ACTN</name>
<evidence type="ECO:0000259" key="2">
    <source>
        <dbReference type="Pfam" id="PF10091"/>
    </source>
</evidence>
<evidence type="ECO:0000313" key="4">
    <source>
        <dbReference type="EMBL" id="RKS77871.1"/>
    </source>
</evidence>
<dbReference type="Pfam" id="PF11329">
    <property type="entry name" value="DUF3131"/>
    <property type="match status" value="1"/>
</dbReference>
<evidence type="ECO:0000256" key="1">
    <source>
        <dbReference type="SAM" id="SignalP"/>
    </source>
</evidence>
<dbReference type="Proteomes" id="UP000281955">
    <property type="component" value="Unassembled WGS sequence"/>
</dbReference>
<feature type="chain" id="PRO_5038873522" evidence="1">
    <location>
        <begin position="46"/>
        <end position="506"/>
    </location>
</feature>
<comment type="caution">
    <text evidence="4">The sequence shown here is derived from an EMBL/GenBank/DDBJ whole genome shotgun (WGS) entry which is preliminary data.</text>
</comment>
<sequence>MTRAPPQGQARPRRGATMRRIRRCAVLAVVSVLLATLTAAGPASPGDEGDAQLRQYAVDTWASFVAMTDPASGLPADSLSPDGSTSVQTSTTNIGAYLWSAVVARRLRIISERELETRVARTLTTLEHMERHTPSGQFYNWYDQRSGAKLTVWPPTGEPLTPILSSVDNGWLAAGLRVVKGYVRPLAARADALYRSMDFGFYYQPDVNRILFNYAPSEGTGPCCYDTVVSESRIASYIGIANGQLPQKEYFGTWRTFPAGCDYSFQEQRPVGVTRTYLGVPVFEGAYTYAGRGIVPSWGGSAFEALMPSLFVPEEKWGRQSWAQNLPNTVAAQEHHGLVEAGYGYWGFSPSDDPAGGYQAYGVDGAGMQPDGYPSNDDHTLVDGGYAGCPGRPALPAPAPSAYTHGVVTPHASFLGLRFDRAGVLDNLAKLRRDFPVYSRWGFADSVDVQTGTVAAGWLSLDQGIVMAAIGNELGNDVLRRAFGGPDMTSRVKPVLAMEQFGIPRR</sequence>
<protein>
    <submittedName>
        <fullName evidence="4">Uncharacterized protein</fullName>
    </submittedName>
</protein>